<evidence type="ECO:0000313" key="1">
    <source>
        <dbReference type="EMBL" id="MCY1007333.1"/>
    </source>
</evidence>
<dbReference type="Proteomes" id="UP001150924">
    <property type="component" value="Unassembled WGS sequence"/>
</dbReference>
<accession>A0A9X3IYX4</accession>
<dbReference type="RefSeq" id="WP_267769945.1">
    <property type="nucleotide sequence ID" value="NZ_JAPNKE010000002.1"/>
</dbReference>
<dbReference type="AlphaFoldDB" id="A0A9X3IYX4"/>
<keyword evidence="2" id="KW-1185">Reference proteome</keyword>
<evidence type="ECO:0000313" key="2">
    <source>
        <dbReference type="Proteomes" id="UP001150924"/>
    </source>
</evidence>
<proteinExistence type="predicted"/>
<gene>
    <name evidence="1" type="ORF">OV079_17595</name>
</gene>
<comment type="caution">
    <text evidence="1">The sequence shown here is derived from an EMBL/GenBank/DDBJ whole genome shotgun (WGS) entry which is preliminary data.</text>
</comment>
<name>A0A9X3IYX4_9BACT</name>
<dbReference type="EMBL" id="JAPNKE010000002">
    <property type="protein sequence ID" value="MCY1007333.1"/>
    <property type="molecule type" value="Genomic_DNA"/>
</dbReference>
<protein>
    <submittedName>
        <fullName evidence="1">Uncharacterized protein</fullName>
    </submittedName>
</protein>
<organism evidence="1 2">
    <name type="scientific">Nannocystis pusilla</name>
    <dbReference type="NCBI Taxonomy" id="889268"/>
    <lineage>
        <taxon>Bacteria</taxon>
        <taxon>Pseudomonadati</taxon>
        <taxon>Myxococcota</taxon>
        <taxon>Polyangia</taxon>
        <taxon>Nannocystales</taxon>
        <taxon>Nannocystaceae</taxon>
        <taxon>Nannocystis</taxon>
    </lineage>
</organism>
<sequence>MQSQQMIQALAQITSDFRRGDMDAAYQGYRDLFSNPAFAQGSAQDRRHALRQFVHTQGAPSELTRTMRVAHDTAVGPLQALVAESDDPGDRELLKALKQRLG</sequence>
<reference evidence="1" key="1">
    <citation type="submission" date="2022-11" db="EMBL/GenBank/DDBJ databases">
        <title>Minimal conservation of predation-associated metabolite biosynthetic gene clusters underscores biosynthetic potential of Myxococcota including descriptions for ten novel species: Archangium lansinium sp. nov., Myxococcus landrumus sp. nov., Nannocystis bai.</title>
        <authorList>
            <person name="Ahearne A."/>
            <person name="Stevens C."/>
            <person name="Phillips K."/>
        </authorList>
    </citation>
    <scope>NUCLEOTIDE SEQUENCE</scope>
    <source>
        <strain evidence="1">Na p29</strain>
    </source>
</reference>